<dbReference type="EMBL" id="VIIS01000309">
    <property type="protein sequence ID" value="KAF0310436.1"/>
    <property type="molecule type" value="Genomic_DNA"/>
</dbReference>
<dbReference type="PANTHER" id="PTHR11889:SF31">
    <property type="entry name" value="PROTEIN HEDGEHOG"/>
    <property type="match status" value="1"/>
</dbReference>
<dbReference type="Proteomes" id="UP000440578">
    <property type="component" value="Unassembled WGS sequence"/>
</dbReference>
<name>A0A6A4WSG1_AMPAM</name>
<comment type="caution">
    <text evidence="2">The sequence shown here is derived from an EMBL/GenBank/DDBJ whole genome shotgun (WGS) entry which is preliminary data.</text>
</comment>
<proteinExistence type="predicted"/>
<evidence type="ECO:0000313" key="3">
    <source>
        <dbReference type="Proteomes" id="UP000440578"/>
    </source>
</evidence>
<keyword evidence="3" id="KW-1185">Reference proteome</keyword>
<dbReference type="GO" id="GO:0016540">
    <property type="term" value="P:protein autoprocessing"/>
    <property type="evidence" value="ECO:0007669"/>
    <property type="project" value="InterPro"/>
</dbReference>
<gene>
    <name evidence="2" type="primary">shhb_2</name>
    <name evidence="2" type="ORF">FJT64_018534</name>
</gene>
<evidence type="ECO:0000259" key="1">
    <source>
        <dbReference type="Pfam" id="PF01079"/>
    </source>
</evidence>
<reference evidence="2 3" key="1">
    <citation type="submission" date="2019-07" db="EMBL/GenBank/DDBJ databases">
        <title>Draft genome assembly of a fouling barnacle, Amphibalanus amphitrite (Darwin, 1854): The first reference genome for Thecostraca.</title>
        <authorList>
            <person name="Kim W."/>
        </authorList>
    </citation>
    <scope>NUCLEOTIDE SEQUENCE [LARGE SCALE GENOMIC DNA]</scope>
    <source>
        <strain evidence="2">SNU_AA5</strain>
        <tissue evidence="2">Soma without cirri and trophi</tissue>
    </source>
</reference>
<dbReference type="AlphaFoldDB" id="A0A6A4WSG1"/>
<dbReference type="PANTHER" id="PTHR11889">
    <property type="entry name" value="HEDGEHOG"/>
    <property type="match status" value="1"/>
</dbReference>
<dbReference type="InterPro" id="IPR001767">
    <property type="entry name" value="Hedgehog_Hint"/>
</dbReference>
<organism evidence="2 3">
    <name type="scientific">Amphibalanus amphitrite</name>
    <name type="common">Striped barnacle</name>
    <name type="synonym">Balanus amphitrite</name>
    <dbReference type="NCBI Taxonomy" id="1232801"/>
    <lineage>
        <taxon>Eukaryota</taxon>
        <taxon>Metazoa</taxon>
        <taxon>Ecdysozoa</taxon>
        <taxon>Arthropoda</taxon>
        <taxon>Crustacea</taxon>
        <taxon>Multicrustacea</taxon>
        <taxon>Cirripedia</taxon>
        <taxon>Thoracica</taxon>
        <taxon>Thoracicalcarea</taxon>
        <taxon>Balanomorpha</taxon>
        <taxon>Balanoidea</taxon>
        <taxon>Balanidae</taxon>
        <taxon>Amphibalaninae</taxon>
        <taxon>Amphibalanus</taxon>
    </lineage>
</organism>
<evidence type="ECO:0000313" key="2">
    <source>
        <dbReference type="EMBL" id="KAF0310436.1"/>
    </source>
</evidence>
<sequence>MALVVNACSGAYVPLTAEGTIVVDGVLASCYASFDHDWAHAFTAPLRWMPELFESHATRDDDGPRPVVETLKSFGRWLFPKSESGHRAAEDDSVVKLPLLAAPAPAPAHASSP</sequence>
<dbReference type="Pfam" id="PF01079">
    <property type="entry name" value="Hint"/>
    <property type="match status" value="1"/>
</dbReference>
<accession>A0A6A4WSG1</accession>
<dbReference type="Gene3D" id="2.170.16.10">
    <property type="entry name" value="Hedgehog/Intein (Hint) domain"/>
    <property type="match status" value="1"/>
</dbReference>
<protein>
    <submittedName>
        <fullName evidence="2">Tiggy-winkle hedgehog protein</fullName>
    </submittedName>
</protein>
<dbReference type="InterPro" id="IPR050387">
    <property type="entry name" value="Hedgehog_Signaling"/>
</dbReference>
<feature type="domain" description="Hedgehog protein Hint" evidence="1">
    <location>
        <begin position="9"/>
        <end position="56"/>
    </location>
</feature>
<dbReference type="OrthoDB" id="6362769at2759"/>